<accession>A0A364KT02</accession>
<dbReference type="GO" id="GO:0030246">
    <property type="term" value="F:carbohydrate binding"/>
    <property type="evidence" value="ECO:0007669"/>
    <property type="project" value="InterPro"/>
</dbReference>
<gene>
    <name evidence="11" type="ORF">BHQ10_002700</name>
</gene>
<dbReference type="Proteomes" id="UP000249363">
    <property type="component" value="Unassembled WGS sequence"/>
</dbReference>
<feature type="active site" description="Proton donor" evidence="6">
    <location>
        <position position="220"/>
    </location>
</feature>
<organism evidence="11 12">
    <name type="scientific">Talaromyces amestolkiae</name>
    <dbReference type="NCBI Taxonomy" id="1196081"/>
    <lineage>
        <taxon>Eukaryota</taxon>
        <taxon>Fungi</taxon>
        <taxon>Dikarya</taxon>
        <taxon>Ascomycota</taxon>
        <taxon>Pezizomycotina</taxon>
        <taxon>Eurotiomycetes</taxon>
        <taxon>Eurotiomycetidae</taxon>
        <taxon>Eurotiales</taxon>
        <taxon>Trichocomaceae</taxon>
        <taxon>Talaromyces</taxon>
        <taxon>Talaromyces sect. Talaromyces</taxon>
    </lineage>
</organism>
<dbReference type="Gene3D" id="2.115.10.20">
    <property type="entry name" value="Glycosyl hydrolase domain, family 43"/>
    <property type="match status" value="1"/>
</dbReference>
<dbReference type="Pfam" id="PF03422">
    <property type="entry name" value="CBM_6"/>
    <property type="match status" value="1"/>
</dbReference>
<keyword evidence="3 8" id="KW-0378">Hydrolase</keyword>
<protein>
    <recommendedName>
        <fullName evidence="10">CBM6 domain-containing protein</fullName>
    </recommendedName>
</protein>
<keyword evidence="12" id="KW-1185">Reference proteome</keyword>
<dbReference type="GO" id="GO:0005975">
    <property type="term" value="P:carbohydrate metabolic process"/>
    <property type="evidence" value="ECO:0007669"/>
    <property type="project" value="InterPro"/>
</dbReference>
<feature type="domain" description="CBM6" evidence="10">
    <location>
        <begin position="335"/>
        <end position="460"/>
    </location>
</feature>
<name>A0A364KT02_TALAM</name>
<dbReference type="InterPro" id="IPR008979">
    <property type="entry name" value="Galactose-bd-like_sf"/>
</dbReference>
<dbReference type="PROSITE" id="PS51175">
    <property type="entry name" value="CBM6"/>
    <property type="match status" value="1"/>
</dbReference>
<dbReference type="EMBL" id="MIKG01000004">
    <property type="protein sequence ID" value="RAO66688.1"/>
    <property type="molecule type" value="Genomic_DNA"/>
</dbReference>
<sequence length="461" mass="50679">MPRFSSLRDFSLLCLGLALLHTRSFVMAVNPIIQTRFTADPAPMVWNDTVYIFCDHDQPGAATGFNMIDWRLYSTTDMVNYVDLGSPLALTAFSWASYNAWAPQTIERNGKFYMYVAAGQSNGNMAVGVAVSDTIEGPYTDPIGKPLVATSTGNIDPTVFIDDDGQAYLYTGNPVLYYVKLNEDMISYSGVVQNVSLTTQGFGARPNFLYNAEKPTTFEEGPWFYKRNGLYYLMYAADCCPEDIRYSTSNGPTGPWQYQGLIMGEQGGCLGNHAGVIDYKNKSYFFYHNQGNSGGGQYDRSVCVEQFEYLSNGLFPTIEMTYTGAPQIGTLNPYQRVEAETMADSFGVQTQPCSLGTQNIDALEDGYWLMVQGVNFGRGSGARNWTASVASNTNGGTIELRIGSLTGTLIGSLTVPSTGGWQNWQTLSTSVSGATGVQNLYLVFRGEPGFLFNVDWWSFSK</sequence>
<keyword evidence="2 9" id="KW-0732">Signal</keyword>
<dbReference type="Pfam" id="PF04616">
    <property type="entry name" value="Glyco_hydro_43"/>
    <property type="match status" value="1"/>
</dbReference>
<evidence type="ECO:0000256" key="3">
    <source>
        <dbReference type="ARBA" id="ARBA00022801"/>
    </source>
</evidence>
<evidence type="ECO:0000313" key="11">
    <source>
        <dbReference type="EMBL" id="RAO66688.1"/>
    </source>
</evidence>
<dbReference type="InterPro" id="IPR005084">
    <property type="entry name" value="CBM6"/>
</dbReference>
<dbReference type="PANTHER" id="PTHR43772">
    <property type="entry name" value="ENDO-1,4-BETA-XYLANASE"/>
    <property type="match status" value="1"/>
</dbReference>
<dbReference type="InterPro" id="IPR023296">
    <property type="entry name" value="Glyco_hydro_beta-prop_sf"/>
</dbReference>
<dbReference type="InterPro" id="IPR052176">
    <property type="entry name" value="Glycosyl_Hydrlase_43_Enz"/>
</dbReference>
<evidence type="ECO:0000256" key="7">
    <source>
        <dbReference type="PIRSR" id="PIRSR606710-2"/>
    </source>
</evidence>
<evidence type="ECO:0000256" key="4">
    <source>
        <dbReference type="ARBA" id="ARBA00023277"/>
    </source>
</evidence>
<evidence type="ECO:0000256" key="5">
    <source>
        <dbReference type="ARBA" id="ARBA00023295"/>
    </source>
</evidence>
<dbReference type="SMART" id="SM00606">
    <property type="entry name" value="CBD_IV"/>
    <property type="match status" value="1"/>
</dbReference>
<proteinExistence type="inferred from homology"/>
<feature type="active site" description="Proton acceptor" evidence="6">
    <location>
        <position position="40"/>
    </location>
</feature>
<feature type="site" description="Important for catalytic activity, responsible for pKa modulation of the active site Glu and correct orientation of both the proton donor and substrate" evidence="7">
    <location>
        <position position="156"/>
    </location>
</feature>
<keyword evidence="4" id="KW-0119">Carbohydrate metabolism</keyword>
<dbReference type="CDD" id="cd18618">
    <property type="entry name" value="GH43_Xsa43E-like"/>
    <property type="match status" value="1"/>
</dbReference>
<dbReference type="Gene3D" id="2.60.120.260">
    <property type="entry name" value="Galactose-binding domain-like"/>
    <property type="match status" value="1"/>
</dbReference>
<keyword evidence="5 8" id="KW-0326">Glycosidase</keyword>
<dbReference type="SUPFAM" id="SSF49785">
    <property type="entry name" value="Galactose-binding domain-like"/>
    <property type="match status" value="1"/>
</dbReference>
<feature type="signal peptide" evidence="9">
    <location>
        <begin position="1"/>
        <end position="28"/>
    </location>
</feature>
<dbReference type="InterPro" id="IPR006710">
    <property type="entry name" value="Glyco_hydro_43"/>
</dbReference>
<evidence type="ECO:0000256" key="6">
    <source>
        <dbReference type="PIRSR" id="PIRSR606710-1"/>
    </source>
</evidence>
<dbReference type="STRING" id="1196081.A0A364KT02"/>
<dbReference type="PANTHER" id="PTHR43772:SF2">
    <property type="entry name" value="PUTATIVE (AFU_ORTHOLOGUE AFUA_2G04480)-RELATED"/>
    <property type="match status" value="1"/>
</dbReference>
<evidence type="ECO:0000256" key="2">
    <source>
        <dbReference type="ARBA" id="ARBA00022729"/>
    </source>
</evidence>
<dbReference type="GO" id="GO:0004553">
    <property type="term" value="F:hydrolase activity, hydrolyzing O-glycosyl compounds"/>
    <property type="evidence" value="ECO:0007669"/>
    <property type="project" value="InterPro"/>
</dbReference>
<dbReference type="InterPro" id="IPR006584">
    <property type="entry name" value="Cellulose-bd_IV"/>
</dbReference>
<dbReference type="GeneID" id="63791917"/>
<evidence type="ECO:0000256" key="8">
    <source>
        <dbReference type="RuleBase" id="RU361187"/>
    </source>
</evidence>
<comment type="similarity">
    <text evidence="1 8">Belongs to the glycosyl hydrolase 43 family.</text>
</comment>
<feature type="chain" id="PRO_5016586004" description="CBM6 domain-containing protein" evidence="9">
    <location>
        <begin position="29"/>
        <end position="461"/>
    </location>
</feature>
<evidence type="ECO:0000256" key="9">
    <source>
        <dbReference type="SAM" id="SignalP"/>
    </source>
</evidence>
<comment type="caution">
    <text evidence="11">The sequence shown here is derived from an EMBL/GenBank/DDBJ whole genome shotgun (WGS) entry which is preliminary data.</text>
</comment>
<dbReference type="CDD" id="cd04084">
    <property type="entry name" value="CBM6_xylanase-like"/>
    <property type="match status" value="1"/>
</dbReference>
<evidence type="ECO:0000259" key="10">
    <source>
        <dbReference type="PROSITE" id="PS51175"/>
    </source>
</evidence>
<dbReference type="AlphaFoldDB" id="A0A364KT02"/>
<dbReference type="RefSeq" id="XP_040731205.1">
    <property type="nucleotide sequence ID" value="XM_040874876.1"/>
</dbReference>
<dbReference type="SUPFAM" id="SSF75005">
    <property type="entry name" value="Arabinanase/levansucrase/invertase"/>
    <property type="match status" value="1"/>
</dbReference>
<reference evidence="11 12" key="1">
    <citation type="journal article" date="2017" name="Biotechnol. Biofuels">
        <title>Differential beta-glucosidase expression as a function of carbon source availability in Talaromyces amestolkiae: a genomic and proteomic approach.</title>
        <authorList>
            <person name="de Eugenio L.I."/>
            <person name="Mendez-Liter J.A."/>
            <person name="Nieto-Dominguez M."/>
            <person name="Alonso L."/>
            <person name="Gil-Munoz J."/>
            <person name="Barriuso J."/>
            <person name="Prieto A."/>
            <person name="Martinez M.J."/>
        </authorList>
    </citation>
    <scope>NUCLEOTIDE SEQUENCE [LARGE SCALE GENOMIC DNA]</scope>
    <source>
        <strain evidence="11 12">CIB</strain>
    </source>
</reference>
<evidence type="ECO:0000256" key="1">
    <source>
        <dbReference type="ARBA" id="ARBA00009865"/>
    </source>
</evidence>
<dbReference type="OrthoDB" id="5211809at2759"/>
<evidence type="ECO:0000313" key="12">
    <source>
        <dbReference type="Proteomes" id="UP000249363"/>
    </source>
</evidence>